<evidence type="ECO:0000313" key="3">
    <source>
        <dbReference type="EMBL" id="MBO0357095.1"/>
    </source>
</evidence>
<proteinExistence type="predicted"/>
<organism evidence="3 4">
    <name type="scientific">Hymenobacter telluris</name>
    <dbReference type="NCBI Taxonomy" id="2816474"/>
    <lineage>
        <taxon>Bacteria</taxon>
        <taxon>Pseudomonadati</taxon>
        <taxon>Bacteroidota</taxon>
        <taxon>Cytophagia</taxon>
        <taxon>Cytophagales</taxon>
        <taxon>Hymenobacteraceae</taxon>
        <taxon>Hymenobacter</taxon>
    </lineage>
</organism>
<reference evidence="3" key="1">
    <citation type="submission" date="2021-03" db="EMBL/GenBank/DDBJ databases">
        <authorList>
            <person name="Kim M.K."/>
        </authorList>
    </citation>
    <scope>NUCLEOTIDE SEQUENCE</scope>
    <source>
        <strain evidence="3">BT186</strain>
    </source>
</reference>
<sequence length="547" mass="57630">MATSAPNPTPDPRPTGDLEHLFRQKFAEAEVTPRAGLWEQLDHELLVEQNNTYRRKLAWHRWVAAACLLLFFSASGWAILHKWQDTTSGLAGRSASTTDVRTGIAANGQSGATTAAPNADALSGAESRLSAGSTSADTNSGLLASEGEYAATDAARSAATTTYGAYAAQVAAASQATAGASRRNQSRVVRAYQNEDGAAESVFAASRYSNSSASLAAQLGIGYATESNAGLLGWNGLAPRFANLRGGWLGARPDTLKASLLAVPQPGALAAVKDETQPPAKQWRRLRLGASYAAAAYNPNINFSHSDGRVQADAVTNALRNYYQDDAETEYRRNLKASLSQRVAVTAAYALNKHWTLVSGVEAAEQHATSATSYGFIDGRQVSRQVADLFVNRGNSNGFSPLLAAVAPAPARKTSYRYRTMAVPVEIRYGSAKPGTSLYAKVGAAVGLLLGTRSELEGSPEATRLYSLTSSDSPYRQVQTSVRGGAGVRYQPAAASWSLALGTTTEVGLTTLNANPSQRALNQARPYSIGIEASVDFGSAKPAASMP</sequence>
<comment type="caution">
    <text evidence="3">The sequence shown here is derived from an EMBL/GenBank/DDBJ whole genome shotgun (WGS) entry which is preliminary data.</text>
</comment>
<feature type="transmembrane region" description="Helical" evidence="2">
    <location>
        <begin position="62"/>
        <end position="80"/>
    </location>
</feature>
<keyword evidence="2" id="KW-0472">Membrane</keyword>
<gene>
    <name evidence="3" type="ORF">J0X19_03980</name>
</gene>
<feature type="region of interest" description="Disordered" evidence="1">
    <location>
        <begin position="108"/>
        <end position="138"/>
    </location>
</feature>
<dbReference type="EMBL" id="JAFLQZ010000002">
    <property type="protein sequence ID" value="MBO0357095.1"/>
    <property type="molecule type" value="Genomic_DNA"/>
</dbReference>
<dbReference type="RefSeq" id="WP_206981482.1">
    <property type="nucleotide sequence ID" value="NZ_JAFLQZ010000002.1"/>
</dbReference>
<evidence type="ECO:0008006" key="5">
    <source>
        <dbReference type="Google" id="ProtNLM"/>
    </source>
</evidence>
<accession>A0A939EUU8</accession>
<dbReference type="Proteomes" id="UP000664144">
    <property type="component" value="Unassembled WGS sequence"/>
</dbReference>
<keyword evidence="2" id="KW-0812">Transmembrane</keyword>
<evidence type="ECO:0000256" key="2">
    <source>
        <dbReference type="SAM" id="Phobius"/>
    </source>
</evidence>
<keyword evidence="2" id="KW-1133">Transmembrane helix</keyword>
<name>A0A939EUU8_9BACT</name>
<keyword evidence="4" id="KW-1185">Reference proteome</keyword>
<evidence type="ECO:0000313" key="4">
    <source>
        <dbReference type="Proteomes" id="UP000664144"/>
    </source>
</evidence>
<protein>
    <recommendedName>
        <fullName evidence="5">Outer membrane protein beta-barrel domain-containing protein</fullName>
    </recommendedName>
</protein>
<evidence type="ECO:0000256" key="1">
    <source>
        <dbReference type="SAM" id="MobiDB-lite"/>
    </source>
</evidence>
<dbReference type="AlphaFoldDB" id="A0A939EUU8"/>